<dbReference type="Proteomes" id="UP000629371">
    <property type="component" value="Unassembled WGS sequence"/>
</dbReference>
<organism evidence="1 2">
    <name type="scientific">Streptomyces siderophoricus</name>
    <dbReference type="NCBI Taxonomy" id="2802281"/>
    <lineage>
        <taxon>Bacteria</taxon>
        <taxon>Bacillati</taxon>
        <taxon>Actinomycetota</taxon>
        <taxon>Actinomycetes</taxon>
        <taxon>Kitasatosporales</taxon>
        <taxon>Streptomycetaceae</taxon>
        <taxon>Streptomyces</taxon>
    </lineage>
</organism>
<protein>
    <submittedName>
        <fullName evidence="1">DUF5133 domain-containing protein</fullName>
    </submittedName>
</protein>
<sequence length="83" mass="9039">MLKPHPAILRDLVKQYEELCAQSSDRSSSETRRRTEDLAYTLCVSTGTRTVEAALKFAAEQLEADLAESAYATGVPAVLPLAI</sequence>
<proteinExistence type="predicted"/>
<dbReference type="RefSeq" id="WP_201801356.1">
    <property type="nucleotide sequence ID" value="NZ_JAERRI010000001.1"/>
</dbReference>
<reference evidence="1 2" key="1">
    <citation type="submission" date="2021-01" db="EMBL/GenBank/DDBJ databases">
        <title>WGS of actinomycetes isolated from Thailand.</title>
        <authorList>
            <person name="Thawai C."/>
        </authorList>
    </citation>
    <scope>NUCLEOTIDE SEQUENCE [LARGE SCALE GENOMIC DNA]</scope>
    <source>
        <strain evidence="1 2">CH9-7</strain>
    </source>
</reference>
<comment type="caution">
    <text evidence="1">The sequence shown here is derived from an EMBL/GenBank/DDBJ whole genome shotgun (WGS) entry which is preliminary data.</text>
</comment>
<dbReference type="InterPro" id="IPR033457">
    <property type="entry name" value="DUF5133"/>
</dbReference>
<dbReference type="EMBL" id="JAERRI010000001">
    <property type="protein sequence ID" value="MBL1088187.1"/>
    <property type="molecule type" value="Genomic_DNA"/>
</dbReference>
<dbReference type="Pfam" id="PF17196">
    <property type="entry name" value="DUF5133"/>
    <property type="match status" value="1"/>
</dbReference>
<gene>
    <name evidence="1" type="ORF">JK360_02045</name>
</gene>
<keyword evidence="2" id="KW-1185">Reference proteome</keyword>
<accession>A0ABS1MJM4</accession>
<evidence type="ECO:0000313" key="2">
    <source>
        <dbReference type="Proteomes" id="UP000629371"/>
    </source>
</evidence>
<name>A0ABS1MJM4_9ACTN</name>
<evidence type="ECO:0000313" key="1">
    <source>
        <dbReference type="EMBL" id="MBL1088187.1"/>
    </source>
</evidence>